<evidence type="ECO:0000256" key="2">
    <source>
        <dbReference type="ARBA" id="ARBA00022649"/>
    </source>
</evidence>
<dbReference type="Proteomes" id="UP000502498">
    <property type="component" value="Chromosome"/>
</dbReference>
<proteinExistence type="predicted"/>
<dbReference type="Pfam" id="PF01934">
    <property type="entry name" value="HepT-like"/>
    <property type="match status" value="1"/>
</dbReference>
<organism evidence="6 7">
    <name type="scientific">Microbacterium hominis</name>
    <dbReference type="NCBI Taxonomy" id="162426"/>
    <lineage>
        <taxon>Bacteria</taxon>
        <taxon>Bacillati</taxon>
        <taxon>Actinomycetota</taxon>
        <taxon>Actinomycetes</taxon>
        <taxon>Micrococcales</taxon>
        <taxon>Microbacteriaceae</taxon>
        <taxon>Microbacterium</taxon>
    </lineage>
</organism>
<evidence type="ECO:0000256" key="1">
    <source>
        <dbReference type="ARBA" id="ARBA00022553"/>
    </source>
</evidence>
<dbReference type="GO" id="GO:0004540">
    <property type="term" value="F:RNA nuclease activity"/>
    <property type="evidence" value="ECO:0007669"/>
    <property type="project" value="InterPro"/>
</dbReference>
<evidence type="ECO:0000256" key="4">
    <source>
        <dbReference type="ARBA" id="ARBA00022741"/>
    </source>
</evidence>
<gene>
    <name evidence="6" type="ORF">HQM25_14355</name>
</gene>
<dbReference type="GO" id="GO:0000166">
    <property type="term" value="F:nucleotide binding"/>
    <property type="evidence" value="ECO:0007669"/>
    <property type="project" value="UniProtKB-KW"/>
</dbReference>
<name>A0A7D4TQI4_9MICO</name>
<dbReference type="GO" id="GO:0016787">
    <property type="term" value="F:hydrolase activity"/>
    <property type="evidence" value="ECO:0007669"/>
    <property type="project" value="UniProtKB-KW"/>
</dbReference>
<dbReference type="PANTHER" id="PTHR34139:SF1">
    <property type="entry name" value="RNASE MJ1380-RELATED"/>
    <property type="match status" value="1"/>
</dbReference>
<protein>
    <submittedName>
        <fullName evidence="6">DUF86 domain-containing protein</fullName>
    </submittedName>
</protein>
<evidence type="ECO:0000313" key="7">
    <source>
        <dbReference type="Proteomes" id="UP000502498"/>
    </source>
</evidence>
<evidence type="ECO:0000313" key="6">
    <source>
        <dbReference type="EMBL" id="QKJ21262.1"/>
    </source>
</evidence>
<keyword evidence="5" id="KW-0378">Hydrolase</keyword>
<keyword evidence="2" id="KW-1277">Toxin-antitoxin system</keyword>
<dbReference type="PANTHER" id="PTHR34139">
    <property type="entry name" value="UPF0331 PROTEIN MJ0127"/>
    <property type="match status" value="1"/>
</dbReference>
<dbReference type="EMBL" id="CP054038">
    <property type="protein sequence ID" value="QKJ21262.1"/>
    <property type="molecule type" value="Genomic_DNA"/>
</dbReference>
<dbReference type="InterPro" id="IPR008201">
    <property type="entry name" value="HepT-like"/>
</dbReference>
<accession>A0A7D4TQI4</accession>
<dbReference type="InterPro" id="IPR051813">
    <property type="entry name" value="HepT_RNase_toxin"/>
</dbReference>
<reference evidence="6 7" key="1">
    <citation type="submission" date="2020-05" db="EMBL/GenBank/DDBJ databases">
        <title>Strain PA2F3 complete genome.</title>
        <authorList>
            <person name="Kim Y.-S."/>
            <person name="Kim S.-J."/>
            <person name="Jung H.-k."/>
            <person name="Kim S.-E."/>
            <person name="Kim K.-H."/>
        </authorList>
    </citation>
    <scope>NUCLEOTIDE SEQUENCE [LARGE SCALE GENOMIC DNA]</scope>
    <source>
        <strain evidence="6 7">PA2F3</strain>
    </source>
</reference>
<dbReference type="AlphaFoldDB" id="A0A7D4TQI4"/>
<dbReference type="GO" id="GO:0110001">
    <property type="term" value="C:toxin-antitoxin complex"/>
    <property type="evidence" value="ECO:0007669"/>
    <property type="project" value="InterPro"/>
</dbReference>
<evidence type="ECO:0000256" key="3">
    <source>
        <dbReference type="ARBA" id="ARBA00022722"/>
    </source>
</evidence>
<keyword evidence="1" id="KW-0597">Phosphoprotein</keyword>
<keyword evidence="4" id="KW-0547">Nucleotide-binding</keyword>
<keyword evidence="3" id="KW-0540">Nuclease</keyword>
<sequence>MDASQFEADELVQDGVIRNIEVIGEACRRIQVGYPEFVAQHPEIPFAAAYQMRNAVAHGYFSVDFGIVWATIRDDLPVLSSRVREILDNDL</sequence>
<evidence type="ECO:0000256" key="5">
    <source>
        <dbReference type="ARBA" id="ARBA00022801"/>
    </source>
</evidence>